<name>A0ABP7CVZ5_9SPHN</name>
<dbReference type="EMBL" id="BAABBF010000001">
    <property type="protein sequence ID" value="GAA3695559.1"/>
    <property type="molecule type" value="Genomic_DNA"/>
</dbReference>
<gene>
    <name evidence="1" type="ORF">GCM10022268_02750</name>
</gene>
<reference evidence="2" key="1">
    <citation type="journal article" date="2019" name="Int. J. Syst. Evol. Microbiol.">
        <title>The Global Catalogue of Microorganisms (GCM) 10K type strain sequencing project: providing services to taxonomists for standard genome sequencing and annotation.</title>
        <authorList>
            <consortium name="The Broad Institute Genomics Platform"/>
            <consortium name="The Broad Institute Genome Sequencing Center for Infectious Disease"/>
            <person name="Wu L."/>
            <person name="Ma J."/>
        </authorList>
    </citation>
    <scope>NUCLEOTIDE SEQUENCE [LARGE SCALE GENOMIC DNA]</scope>
    <source>
        <strain evidence="2">JCM 17498</strain>
    </source>
</reference>
<evidence type="ECO:0000313" key="1">
    <source>
        <dbReference type="EMBL" id="GAA3695559.1"/>
    </source>
</evidence>
<accession>A0ABP7CVZ5</accession>
<protein>
    <submittedName>
        <fullName evidence="1">Uncharacterized protein</fullName>
    </submittedName>
</protein>
<dbReference type="RefSeq" id="WP_344691532.1">
    <property type="nucleotide sequence ID" value="NZ_BAABBF010000001.1"/>
</dbReference>
<dbReference type="Proteomes" id="UP001500523">
    <property type="component" value="Unassembled WGS sequence"/>
</dbReference>
<sequence length="54" mass="6020">MAEQAVTRLGEIQASIVALGDEDLLDFADIFRGATPTPLWEMASAEMRKRDLRL</sequence>
<evidence type="ECO:0000313" key="2">
    <source>
        <dbReference type="Proteomes" id="UP001500523"/>
    </source>
</evidence>
<proteinExistence type="predicted"/>
<comment type="caution">
    <text evidence="1">The sequence shown here is derived from an EMBL/GenBank/DDBJ whole genome shotgun (WGS) entry which is preliminary data.</text>
</comment>
<organism evidence="1 2">
    <name type="scientific">Sphingomonas cynarae</name>
    <dbReference type="NCBI Taxonomy" id="930197"/>
    <lineage>
        <taxon>Bacteria</taxon>
        <taxon>Pseudomonadati</taxon>
        <taxon>Pseudomonadota</taxon>
        <taxon>Alphaproteobacteria</taxon>
        <taxon>Sphingomonadales</taxon>
        <taxon>Sphingomonadaceae</taxon>
        <taxon>Sphingomonas</taxon>
    </lineage>
</organism>
<keyword evidence="2" id="KW-1185">Reference proteome</keyword>